<evidence type="ECO:0000313" key="5">
    <source>
        <dbReference type="EMBL" id="TWU19510.1"/>
    </source>
</evidence>
<evidence type="ECO:0000259" key="4">
    <source>
        <dbReference type="PROSITE" id="PS51084"/>
    </source>
</evidence>
<dbReference type="SUPFAM" id="SSF54197">
    <property type="entry name" value="HIT-like"/>
    <property type="match status" value="1"/>
</dbReference>
<keyword evidence="6" id="KW-1185">Reference proteome</keyword>
<dbReference type="InterPro" id="IPR011146">
    <property type="entry name" value="HIT-like"/>
</dbReference>
<evidence type="ECO:0000256" key="1">
    <source>
        <dbReference type="PIRSR" id="PIRSR601310-1"/>
    </source>
</evidence>
<dbReference type="AlphaFoldDB" id="A0A5C6C4H3"/>
<dbReference type="GO" id="GO:0003824">
    <property type="term" value="F:catalytic activity"/>
    <property type="evidence" value="ECO:0007669"/>
    <property type="project" value="InterPro"/>
</dbReference>
<comment type="caution">
    <text evidence="5">The sequence shown here is derived from an EMBL/GenBank/DDBJ whole genome shotgun (WGS) entry which is preliminary data.</text>
</comment>
<organism evidence="5 6">
    <name type="scientific">Allorhodopirellula heiligendammensis</name>
    <dbReference type="NCBI Taxonomy" id="2714739"/>
    <lineage>
        <taxon>Bacteria</taxon>
        <taxon>Pseudomonadati</taxon>
        <taxon>Planctomycetota</taxon>
        <taxon>Planctomycetia</taxon>
        <taxon>Pirellulales</taxon>
        <taxon>Pirellulaceae</taxon>
        <taxon>Allorhodopirellula</taxon>
    </lineage>
</organism>
<name>A0A5C6C4H3_9BACT</name>
<dbReference type="RefSeq" id="WP_146406304.1">
    <property type="nucleotide sequence ID" value="NZ_SJPU01000001.1"/>
</dbReference>
<dbReference type="Gene3D" id="3.30.428.10">
    <property type="entry name" value="HIT-like"/>
    <property type="match status" value="1"/>
</dbReference>
<evidence type="ECO:0000256" key="2">
    <source>
        <dbReference type="PIRSR" id="PIRSR601310-3"/>
    </source>
</evidence>
<dbReference type="PROSITE" id="PS51084">
    <property type="entry name" value="HIT_2"/>
    <property type="match status" value="1"/>
</dbReference>
<dbReference type="PANTHER" id="PTHR46648:SF1">
    <property type="entry name" value="ADENOSINE 5'-MONOPHOSPHORAMIDASE HNT1"/>
    <property type="match status" value="1"/>
</dbReference>
<dbReference type="InterPro" id="IPR001310">
    <property type="entry name" value="Histidine_triad_HIT"/>
</dbReference>
<feature type="active site" description="Tele-AMP-histidine intermediate" evidence="1">
    <location>
        <position position="115"/>
    </location>
</feature>
<dbReference type="EMBL" id="SJPU01000001">
    <property type="protein sequence ID" value="TWU19510.1"/>
    <property type="molecule type" value="Genomic_DNA"/>
</dbReference>
<gene>
    <name evidence="5" type="ORF">Poly21_16830</name>
</gene>
<reference evidence="5 6" key="1">
    <citation type="journal article" date="2020" name="Antonie Van Leeuwenhoek">
        <title>Rhodopirellula heiligendammensis sp. nov., Rhodopirellula pilleata sp. nov., and Rhodopirellula solitaria sp. nov. isolated from natural or artificial marine surfaces in Northern Germany and California, USA, and emended description of the genus Rhodopirellula.</title>
        <authorList>
            <person name="Kallscheuer N."/>
            <person name="Wiegand S."/>
            <person name="Jogler M."/>
            <person name="Boedeker C."/>
            <person name="Peeters S.H."/>
            <person name="Rast P."/>
            <person name="Heuer A."/>
            <person name="Jetten M.S.M."/>
            <person name="Rohde M."/>
            <person name="Jogler C."/>
        </authorList>
    </citation>
    <scope>NUCLEOTIDE SEQUENCE [LARGE SCALE GENOMIC DNA]</scope>
    <source>
        <strain evidence="5 6">Poly21</strain>
    </source>
</reference>
<dbReference type="GO" id="GO:0009117">
    <property type="term" value="P:nucleotide metabolic process"/>
    <property type="evidence" value="ECO:0007669"/>
    <property type="project" value="TreeGrafter"/>
</dbReference>
<accession>A0A5C6C4H3</accession>
<dbReference type="Proteomes" id="UP000319908">
    <property type="component" value="Unassembled WGS sequence"/>
</dbReference>
<dbReference type="InterPro" id="IPR036265">
    <property type="entry name" value="HIT-like_sf"/>
</dbReference>
<proteinExistence type="predicted"/>
<protein>
    <submittedName>
        <fullName evidence="5">HIT domain protein</fullName>
    </submittedName>
</protein>
<dbReference type="OrthoDB" id="9784774at2"/>
<dbReference type="PANTHER" id="PTHR46648">
    <property type="entry name" value="HIT FAMILY PROTEIN 1"/>
    <property type="match status" value="1"/>
</dbReference>
<evidence type="ECO:0000256" key="3">
    <source>
        <dbReference type="PROSITE-ProRule" id="PRU00464"/>
    </source>
</evidence>
<feature type="domain" description="HIT" evidence="4">
    <location>
        <begin position="23"/>
        <end position="132"/>
    </location>
</feature>
<feature type="short sequence motif" description="Histidine triad motif" evidence="2 3">
    <location>
        <begin position="113"/>
        <end position="117"/>
    </location>
</feature>
<dbReference type="Pfam" id="PF01230">
    <property type="entry name" value="HIT"/>
    <property type="match status" value="1"/>
</dbReference>
<evidence type="ECO:0000313" key="6">
    <source>
        <dbReference type="Proteomes" id="UP000319908"/>
    </source>
</evidence>
<sequence length="221" mass="25102">MVHLNDLTYCEFCDELAGVLSSRFANLYRNDLQTRVVLENDAFVALPTIGQLFAGSLLILPRRHAERLADLNADEVEQLSAFLQAAFASVQSRYVLFEHGARCVSGGGCGIYHAHLHIVPVPTHFKMEDMLPSERLRHPSLLDAWNINRVSEEYIVARDTLGTVASIDQNAIREHGFGSQHMRKLLVRHFSLNRPWDWREYKAPEQDLLQTVAARRPSNVL</sequence>